<dbReference type="SUPFAM" id="SSF51182">
    <property type="entry name" value="RmlC-like cupins"/>
    <property type="match status" value="1"/>
</dbReference>
<name>A0ABP3DW31_9PSEU</name>
<sequence>MITKFRIDQSVAQEEFGLACQRLIPWTDAPEDPPLGAMACFLRPGGSSLPDCHNQDEFMLILDGTGTLDLAGESTSFEKGDMLVLPRNQEHVVHNGSADENLVWVSLYWPLREVPQS</sequence>
<reference evidence="3" key="1">
    <citation type="journal article" date="2019" name="Int. J. Syst. Evol. Microbiol.">
        <title>The Global Catalogue of Microorganisms (GCM) 10K type strain sequencing project: providing services to taxonomists for standard genome sequencing and annotation.</title>
        <authorList>
            <consortium name="The Broad Institute Genomics Platform"/>
            <consortium name="The Broad Institute Genome Sequencing Center for Infectious Disease"/>
            <person name="Wu L."/>
            <person name="Ma J."/>
        </authorList>
    </citation>
    <scope>NUCLEOTIDE SEQUENCE [LARGE SCALE GENOMIC DNA]</scope>
    <source>
        <strain evidence="3">JCM 3380</strain>
    </source>
</reference>
<feature type="domain" description="Cupin type-2" evidence="1">
    <location>
        <begin position="42"/>
        <end position="107"/>
    </location>
</feature>
<dbReference type="Pfam" id="PF07883">
    <property type="entry name" value="Cupin_2"/>
    <property type="match status" value="1"/>
</dbReference>
<gene>
    <name evidence="2" type="ORF">GCM10010492_45250</name>
</gene>
<dbReference type="InterPro" id="IPR014710">
    <property type="entry name" value="RmlC-like_jellyroll"/>
</dbReference>
<comment type="caution">
    <text evidence="2">The sequence shown here is derived from an EMBL/GenBank/DDBJ whole genome shotgun (WGS) entry which is preliminary data.</text>
</comment>
<evidence type="ECO:0000313" key="3">
    <source>
        <dbReference type="Proteomes" id="UP001500416"/>
    </source>
</evidence>
<evidence type="ECO:0000313" key="2">
    <source>
        <dbReference type="EMBL" id="GAA0241069.1"/>
    </source>
</evidence>
<dbReference type="EMBL" id="BAAABU010000010">
    <property type="protein sequence ID" value="GAA0241069.1"/>
    <property type="molecule type" value="Genomic_DNA"/>
</dbReference>
<dbReference type="InterPro" id="IPR011051">
    <property type="entry name" value="RmlC_Cupin_sf"/>
</dbReference>
<dbReference type="Proteomes" id="UP001500416">
    <property type="component" value="Unassembled WGS sequence"/>
</dbReference>
<dbReference type="RefSeq" id="WP_343935851.1">
    <property type="nucleotide sequence ID" value="NZ_BAAABU010000010.1"/>
</dbReference>
<dbReference type="Gene3D" id="2.60.120.10">
    <property type="entry name" value="Jelly Rolls"/>
    <property type="match status" value="1"/>
</dbReference>
<keyword evidence="3" id="KW-1185">Reference proteome</keyword>
<accession>A0ABP3DW31</accession>
<proteinExistence type="predicted"/>
<protein>
    <recommendedName>
        <fullName evidence="1">Cupin type-2 domain-containing protein</fullName>
    </recommendedName>
</protein>
<organism evidence="2 3">
    <name type="scientific">Saccharothrix mutabilis subsp. mutabilis</name>
    <dbReference type="NCBI Taxonomy" id="66855"/>
    <lineage>
        <taxon>Bacteria</taxon>
        <taxon>Bacillati</taxon>
        <taxon>Actinomycetota</taxon>
        <taxon>Actinomycetes</taxon>
        <taxon>Pseudonocardiales</taxon>
        <taxon>Pseudonocardiaceae</taxon>
        <taxon>Saccharothrix</taxon>
    </lineage>
</organism>
<evidence type="ECO:0000259" key="1">
    <source>
        <dbReference type="Pfam" id="PF07883"/>
    </source>
</evidence>
<dbReference type="InterPro" id="IPR013096">
    <property type="entry name" value="Cupin_2"/>
</dbReference>